<dbReference type="SUPFAM" id="SSF54001">
    <property type="entry name" value="Cysteine proteinases"/>
    <property type="match status" value="2"/>
</dbReference>
<comment type="caution">
    <text evidence="8">The sequence shown here is derived from an EMBL/GenBank/DDBJ whole genome shotgun (WGS) entry which is preliminary data.</text>
</comment>
<proteinExistence type="inferred from homology"/>
<reference evidence="8 9" key="1">
    <citation type="submission" date="2021-01" db="EMBL/GenBank/DDBJ databases">
        <title>Whole genome shotgun sequence of Verrucosispora lutea NBRC 106530.</title>
        <authorList>
            <person name="Komaki H."/>
            <person name="Tamura T."/>
        </authorList>
    </citation>
    <scope>NUCLEOTIDE SEQUENCE [LARGE SCALE GENOMIC DNA]</scope>
    <source>
        <strain evidence="8 9">NBRC 106530</strain>
    </source>
</reference>
<evidence type="ECO:0000256" key="4">
    <source>
        <dbReference type="ARBA" id="ARBA00022807"/>
    </source>
</evidence>
<evidence type="ECO:0000313" key="9">
    <source>
        <dbReference type="Proteomes" id="UP000643165"/>
    </source>
</evidence>
<evidence type="ECO:0000256" key="2">
    <source>
        <dbReference type="ARBA" id="ARBA00022670"/>
    </source>
</evidence>
<keyword evidence="9" id="KW-1185">Reference proteome</keyword>
<sequence>MLDLARHALPQVAQYAQVDAVVPVGPDLFEIRAAGQHPLTVRLTSGPLADGMVARSHRDPDGAFTVTVSDRAADQVVARALAHEVAELAALHESGRALVGPLEPGNVQGPIDPAGLTAHDHGRMAEIRLLAATYAAADPAARAVVRAEIDALARHLGLRVGDPDVRARWALLPRDVLAHLMQLSVPSITSDTVSTVLAGAATLTEVERIRMIDYRARLAPDFQVPQQADLDARLRELATEAEHAQSGMPRMPAFAGQIVGIPQAQLGRIRAVDPQLADRLAVEGIYVDLTGRYDLRPYMVPNVPAVDLGAARPAYDLTTEAGRRAQLHEDRQRARATLRALQGNQAAALLSGHDFHYQGTARWMGLVPDVLTEALRSITPAPTTTVATAESSATQESSGEIRVAADRVTLPPESASQSGPVYGQALDARTGQPPPLFDGPPKREDVQQGALGDCGMIAVIGSVAGHLPDTVAQMFHPNPDGSVDVVLHETSGPGQTITPTGRQLRVTVFPDVPLHPNSNGHSAYADQSAVGASWASLLEKAIAAIDRTWTEQRHDQWQQQWTARPGADAAQAAPLGYARLDNGSSRLVQAELLSQLTGLPTSVSELDPTPGREADAETRLAALLAAGSPLITGTRPASAYAAQPGGKPPYGLVAGHAYEIVSVANGEVQLRNPWNSRHPAPMPMRAFLDLMSPWYAHVEPARSTVAALPNSEFHGHGRPVADAPAVVDRARSVLPTLAEPIGADQVTAVGPDVFEIRAAGLTPLRVQVTAGTLADGVVAQTIRNLDGTFTLTVSDRAADWVVDRAMVHEAAELLARHETGDAQVGLFDQGAAEVPIDPAGLTARDRGRLAELRLLAAGYAQVDPATRVALRAEIDALVDRLGLRWGTPDVAARLAVLPAEVWTQVMQLSLPVITPEAVTDALAFNPNQTAVERFRAIDYRGRLAPDFQPPPAADLAAKLRELAVHGEQSQSSLPRMPALAGQLIGLPPNLLDQVRQVDPRLADRLAAEGIYVDLTGRFDLRPYTLEGAPEFALDASAPAYDLNTPAGRNALAMEDRTRTYATFNVEYGSNPAAMAVLTTHSFHYLSDARRMGLVPTALAEALRAMMPPDPDVETEVIPTVSAGEIAVVADRVTLPDPDPEYPIEYGNSLLPATGQPAPLLDGPPARTQVQQGLLGDCGMLATMAALAGHRPASIPRLFEPKPDGTVDVLLHESVLRGDESTATGRRIRINVRPDVPVHAGSSWAAYADQSEVGVGWVAVLEKALAAVDRTWTKDRHEQWQREWRGWESKDDPHRAAPVGYARLNVGSTPLMQAELLTQLTGLPARQTPLDTRPGREAEVERYLATLLAAGSPITIATWPKESYPGLSVLPYGLKAKHVYEIVVVQNGQVQLRNPWNTEHPSSMPLRAMLDLMGPQCAHLEQSPAAALPPPLAGSGPAARVQPIVPSPRTSIEQIANRSLTVPSPGSPLIDQPGSLTKPSSPRTLGRTHLDDEKYAISYFALLGEGGSVAGLMVSEVGGPGRSLHWAAGGVVLAQATPAPVDRAEAERIARDVLGFLLPAEPVLYDMLDT</sequence>
<gene>
    <name evidence="8" type="ORF">Vlu01_54440</name>
</gene>
<feature type="active site" evidence="5">
    <location>
        <position position="656"/>
    </location>
</feature>
<dbReference type="EMBL" id="BOPB01000045">
    <property type="protein sequence ID" value="GIJ24820.1"/>
    <property type="molecule type" value="Genomic_DNA"/>
</dbReference>
<feature type="domain" description="Calpain catalytic" evidence="7">
    <location>
        <begin position="1164"/>
        <end position="1395"/>
    </location>
</feature>
<evidence type="ECO:0000256" key="6">
    <source>
        <dbReference type="SAM" id="MobiDB-lite"/>
    </source>
</evidence>
<dbReference type="Pfam" id="PF00648">
    <property type="entry name" value="Peptidase_C2"/>
    <property type="match status" value="1"/>
</dbReference>
<keyword evidence="2 5" id="KW-0645">Protease</keyword>
<dbReference type="InterPro" id="IPR022684">
    <property type="entry name" value="Calpain_cysteine_protease"/>
</dbReference>
<evidence type="ECO:0000256" key="1">
    <source>
        <dbReference type="ARBA" id="ARBA00007623"/>
    </source>
</evidence>
<dbReference type="Proteomes" id="UP000643165">
    <property type="component" value="Unassembled WGS sequence"/>
</dbReference>
<evidence type="ECO:0000259" key="7">
    <source>
        <dbReference type="PROSITE" id="PS50203"/>
    </source>
</evidence>
<feature type="active site" evidence="5">
    <location>
        <position position="1377"/>
    </location>
</feature>
<keyword evidence="3 5" id="KW-0378">Hydrolase</keyword>
<dbReference type="InterPro" id="IPR001300">
    <property type="entry name" value="Peptidase_C2_calpain_cat"/>
</dbReference>
<organism evidence="8 9">
    <name type="scientific">Micromonospora lutea</name>
    <dbReference type="NCBI Taxonomy" id="419825"/>
    <lineage>
        <taxon>Bacteria</taxon>
        <taxon>Bacillati</taxon>
        <taxon>Actinomycetota</taxon>
        <taxon>Actinomycetes</taxon>
        <taxon>Micromonosporales</taxon>
        <taxon>Micromonosporaceae</taxon>
        <taxon>Micromonospora</taxon>
    </lineage>
</organism>
<evidence type="ECO:0000256" key="3">
    <source>
        <dbReference type="ARBA" id="ARBA00022801"/>
    </source>
</evidence>
<feature type="active site" evidence="5">
    <location>
        <position position="1177"/>
    </location>
</feature>
<name>A0ABQ4J3R3_9ACTN</name>
<feature type="region of interest" description="Disordered" evidence="6">
    <location>
        <begin position="1461"/>
        <end position="1486"/>
    </location>
</feature>
<dbReference type="InterPro" id="IPR038765">
    <property type="entry name" value="Papain-like_cys_pep_sf"/>
</dbReference>
<feature type="active site" evidence="5">
    <location>
        <position position="672"/>
    </location>
</feature>
<evidence type="ECO:0000313" key="8">
    <source>
        <dbReference type="EMBL" id="GIJ24820.1"/>
    </source>
</evidence>
<dbReference type="PANTHER" id="PTHR10183:SF379">
    <property type="entry name" value="CALPAIN-5"/>
    <property type="match status" value="1"/>
</dbReference>
<comment type="similarity">
    <text evidence="1">Belongs to the peptidase C2 family.</text>
</comment>
<dbReference type="PANTHER" id="PTHR10183">
    <property type="entry name" value="CALPAIN"/>
    <property type="match status" value="1"/>
</dbReference>
<evidence type="ECO:0000256" key="5">
    <source>
        <dbReference type="PROSITE-ProRule" id="PRU00239"/>
    </source>
</evidence>
<feature type="active site" evidence="5">
    <location>
        <position position="454"/>
    </location>
</feature>
<dbReference type="RefSeq" id="WP_204004965.1">
    <property type="nucleotide sequence ID" value="NZ_BOPB01000045.1"/>
</dbReference>
<feature type="compositionally biased region" description="Polar residues" evidence="6">
    <location>
        <begin position="1473"/>
        <end position="1482"/>
    </location>
</feature>
<keyword evidence="4 5" id="KW-0788">Thiol protease</keyword>
<feature type="domain" description="Calpain catalytic" evidence="7">
    <location>
        <begin position="434"/>
        <end position="713"/>
    </location>
</feature>
<accession>A0ABQ4J3R3</accession>
<feature type="active site" evidence="5">
    <location>
        <position position="1393"/>
    </location>
</feature>
<dbReference type="PROSITE" id="PS50203">
    <property type="entry name" value="CALPAIN_CAT"/>
    <property type="match status" value="2"/>
</dbReference>
<protein>
    <recommendedName>
        <fullName evidence="7">Calpain catalytic domain-containing protein</fullName>
    </recommendedName>
</protein>